<evidence type="ECO:0000313" key="6">
    <source>
        <dbReference type="EMBL" id="KAK1750379.1"/>
    </source>
</evidence>
<comment type="similarity">
    <text evidence="1">Belongs to the oxygen-dependent FAD-linked oxidoreductase family.</text>
</comment>
<accession>A0AAJ0B408</accession>
<dbReference type="PANTHER" id="PTHR42973">
    <property type="entry name" value="BINDING OXIDOREDUCTASE, PUTATIVE (AFU_ORTHOLOGUE AFUA_1G17690)-RELATED"/>
    <property type="match status" value="1"/>
</dbReference>
<proteinExistence type="inferred from homology"/>
<reference evidence="6" key="1">
    <citation type="submission" date="2023-06" db="EMBL/GenBank/DDBJ databases">
        <title>Genome-scale phylogeny and comparative genomics of the fungal order Sordariales.</title>
        <authorList>
            <consortium name="Lawrence Berkeley National Laboratory"/>
            <person name="Hensen N."/>
            <person name="Bonometti L."/>
            <person name="Westerberg I."/>
            <person name="Brannstrom I.O."/>
            <person name="Guillou S."/>
            <person name="Cros-Aarteil S."/>
            <person name="Calhoun S."/>
            <person name="Haridas S."/>
            <person name="Kuo A."/>
            <person name="Mondo S."/>
            <person name="Pangilinan J."/>
            <person name="Riley R."/>
            <person name="Labutti K."/>
            <person name="Andreopoulos B."/>
            <person name="Lipzen A."/>
            <person name="Chen C."/>
            <person name="Yanf M."/>
            <person name="Daum C."/>
            <person name="Ng V."/>
            <person name="Clum A."/>
            <person name="Steindorff A."/>
            <person name="Ohm R."/>
            <person name="Martin F."/>
            <person name="Silar P."/>
            <person name="Natvig D."/>
            <person name="Lalanne C."/>
            <person name="Gautier V."/>
            <person name="Ament-Velasquez S.L."/>
            <person name="Kruys A."/>
            <person name="Hutchinson M.I."/>
            <person name="Powell A.J."/>
            <person name="Barry K."/>
            <person name="Miller A.N."/>
            <person name="Grigoriev I.V."/>
            <person name="Debuchy R."/>
            <person name="Gladieux P."/>
            <person name="Thoren M.H."/>
            <person name="Johannesson H."/>
        </authorList>
    </citation>
    <scope>NUCLEOTIDE SEQUENCE</scope>
    <source>
        <strain evidence="6">PSN4</strain>
    </source>
</reference>
<comment type="caution">
    <text evidence="6">The sequence shown here is derived from an EMBL/GenBank/DDBJ whole genome shotgun (WGS) entry which is preliminary data.</text>
</comment>
<evidence type="ECO:0000259" key="5">
    <source>
        <dbReference type="PROSITE" id="PS51387"/>
    </source>
</evidence>
<keyword evidence="2" id="KW-0285">Flavoprotein</keyword>
<dbReference type="InterPro" id="IPR016166">
    <property type="entry name" value="FAD-bd_PCMH"/>
</dbReference>
<dbReference type="EMBL" id="MU839847">
    <property type="protein sequence ID" value="KAK1750379.1"/>
    <property type="molecule type" value="Genomic_DNA"/>
</dbReference>
<gene>
    <name evidence="6" type="ORF">QBC47DRAFT_331922</name>
</gene>
<dbReference type="Gene3D" id="3.30.43.10">
    <property type="entry name" value="Uridine Diphospho-n-acetylenolpyruvylglucosamine Reductase, domain 2"/>
    <property type="match status" value="1"/>
</dbReference>
<dbReference type="GO" id="GO:0016491">
    <property type="term" value="F:oxidoreductase activity"/>
    <property type="evidence" value="ECO:0007669"/>
    <property type="project" value="UniProtKB-KW"/>
</dbReference>
<dbReference type="Gene3D" id="3.40.462.20">
    <property type="match status" value="1"/>
</dbReference>
<dbReference type="Pfam" id="PF01565">
    <property type="entry name" value="FAD_binding_4"/>
    <property type="match status" value="1"/>
</dbReference>
<dbReference type="InterPro" id="IPR016169">
    <property type="entry name" value="FAD-bd_PCMH_sub2"/>
</dbReference>
<keyword evidence="7" id="KW-1185">Reference proteome</keyword>
<dbReference type="InterPro" id="IPR050416">
    <property type="entry name" value="FAD-linked_Oxidoreductase"/>
</dbReference>
<name>A0AAJ0B408_9PEZI</name>
<sequence length="480" mass="51506">MSTSPEQRLLAAGLPPSTLLLPTSSAYTARESSYWSATSRLQPAAIITPRSTADVSLAIRALTSTGQKFAIRSGGHMAWPGSNNVSDGVTLDLGELNGVEYDAASETVALGPGARWGEVYRVLHPYGRAVAGGREGNVGVGGLVVGGGNTYFTARLGFACDNVVEFEVVLADGGVVRASKDGEYADLFTALKGGGNNFGVVTQVRMTAIPCDKVWGGMAIYGHDQMSGAIEATVDFTENVAKDVDSNLVTLLTYTPTFGATVAAAMFVQVAGVEKAPAYDKWLAMKEMVTTAKMTTLHELANDYKIPADYYATWFTLSVKNDASILTKVSELHDGVVADLHAFIPESDFITQCVLQPLPRLFAERSVAAGGNMLGIENHAHDGILLLMVAMVKKEEQHAFAYAKVKRWTEQIREFAATVEDSLLEWTYLNYADKSQDPLSSYGEENVKTIKEVAAKYDPNGVFQTLCPGGFKVSHVTTRG</sequence>
<dbReference type="Proteomes" id="UP001239445">
    <property type="component" value="Unassembled WGS sequence"/>
</dbReference>
<dbReference type="InterPro" id="IPR016167">
    <property type="entry name" value="FAD-bd_PCMH_sub1"/>
</dbReference>
<keyword evidence="3" id="KW-0274">FAD</keyword>
<evidence type="ECO:0000313" key="7">
    <source>
        <dbReference type="Proteomes" id="UP001239445"/>
    </source>
</evidence>
<dbReference type="AlphaFoldDB" id="A0AAJ0B408"/>
<dbReference type="PANTHER" id="PTHR42973:SF53">
    <property type="entry name" value="FAD-BINDING PCMH-TYPE DOMAIN-CONTAINING PROTEIN-RELATED"/>
    <property type="match status" value="1"/>
</dbReference>
<dbReference type="InterPro" id="IPR006094">
    <property type="entry name" value="Oxid_FAD_bind_N"/>
</dbReference>
<evidence type="ECO:0000256" key="3">
    <source>
        <dbReference type="ARBA" id="ARBA00022827"/>
    </source>
</evidence>
<dbReference type="Gene3D" id="3.30.465.10">
    <property type="match status" value="1"/>
</dbReference>
<evidence type="ECO:0000256" key="1">
    <source>
        <dbReference type="ARBA" id="ARBA00005466"/>
    </source>
</evidence>
<feature type="domain" description="FAD-binding PCMH-type" evidence="5">
    <location>
        <begin position="39"/>
        <end position="211"/>
    </location>
</feature>
<dbReference type="PROSITE" id="PS51387">
    <property type="entry name" value="FAD_PCMH"/>
    <property type="match status" value="1"/>
</dbReference>
<dbReference type="GO" id="GO:0071949">
    <property type="term" value="F:FAD binding"/>
    <property type="evidence" value="ECO:0007669"/>
    <property type="project" value="InterPro"/>
</dbReference>
<dbReference type="InterPro" id="IPR036318">
    <property type="entry name" value="FAD-bd_PCMH-like_sf"/>
</dbReference>
<evidence type="ECO:0000256" key="4">
    <source>
        <dbReference type="ARBA" id="ARBA00023002"/>
    </source>
</evidence>
<protein>
    <recommendedName>
        <fullName evidence="5">FAD-binding PCMH-type domain-containing protein</fullName>
    </recommendedName>
</protein>
<dbReference type="SUPFAM" id="SSF56176">
    <property type="entry name" value="FAD-binding/transporter-associated domain-like"/>
    <property type="match status" value="1"/>
</dbReference>
<organism evidence="6 7">
    <name type="scientific">Echria macrotheca</name>
    <dbReference type="NCBI Taxonomy" id="438768"/>
    <lineage>
        <taxon>Eukaryota</taxon>
        <taxon>Fungi</taxon>
        <taxon>Dikarya</taxon>
        <taxon>Ascomycota</taxon>
        <taxon>Pezizomycotina</taxon>
        <taxon>Sordariomycetes</taxon>
        <taxon>Sordariomycetidae</taxon>
        <taxon>Sordariales</taxon>
        <taxon>Schizotheciaceae</taxon>
        <taxon>Echria</taxon>
    </lineage>
</organism>
<keyword evidence="4" id="KW-0560">Oxidoreductase</keyword>
<evidence type="ECO:0000256" key="2">
    <source>
        <dbReference type="ARBA" id="ARBA00022630"/>
    </source>
</evidence>